<protein>
    <submittedName>
        <fullName evidence="1">Uncharacterized protein</fullName>
    </submittedName>
</protein>
<dbReference type="EMBL" id="WIAO01000030">
    <property type="protein sequence ID" value="MQM27884.1"/>
    <property type="molecule type" value="Genomic_DNA"/>
</dbReference>
<evidence type="ECO:0000313" key="2">
    <source>
        <dbReference type="Proteomes" id="UP000477750"/>
    </source>
</evidence>
<organism evidence="1 2">
    <name type="scientific">Glycomyces albidus</name>
    <dbReference type="NCBI Taxonomy" id="2656774"/>
    <lineage>
        <taxon>Bacteria</taxon>
        <taxon>Bacillati</taxon>
        <taxon>Actinomycetota</taxon>
        <taxon>Actinomycetes</taxon>
        <taxon>Glycomycetales</taxon>
        <taxon>Glycomycetaceae</taxon>
        <taxon>Glycomyces</taxon>
    </lineage>
</organism>
<proteinExistence type="predicted"/>
<comment type="caution">
    <text evidence="1">The sequence shown here is derived from an EMBL/GenBank/DDBJ whole genome shotgun (WGS) entry which is preliminary data.</text>
</comment>
<evidence type="ECO:0000313" key="1">
    <source>
        <dbReference type="EMBL" id="MQM27884.1"/>
    </source>
</evidence>
<dbReference type="RefSeq" id="WP_153027004.1">
    <property type="nucleotide sequence ID" value="NZ_WIAO01000030.1"/>
</dbReference>
<keyword evidence="2" id="KW-1185">Reference proteome</keyword>
<sequence>MPFTAFPGILVYTLTRFGVKHLIVNTAGICLVPVTWRERLFTQKLIDLHPGDAVVATDERVYVWRHHRRAYEAIDAKPKWAHPDDWRRLQAWALSIWPGPGREPLR</sequence>
<gene>
    <name evidence="1" type="ORF">GFD30_20260</name>
</gene>
<dbReference type="Proteomes" id="UP000477750">
    <property type="component" value="Unassembled WGS sequence"/>
</dbReference>
<reference evidence="1 2" key="1">
    <citation type="submission" date="2019-10" db="EMBL/GenBank/DDBJ databases">
        <title>Glycomyces albidus sp. nov., a novel actinomycete isolated from rhizosphere soil of wheat (Triticum aestivum L.).</title>
        <authorList>
            <person name="Qian L."/>
        </authorList>
    </citation>
    <scope>NUCLEOTIDE SEQUENCE [LARGE SCALE GENOMIC DNA]</scope>
    <source>
        <strain evidence="1 2">NEAU-7082</strain>
    </source>
</reference>
<name>A0A6L5GDV5_9ACTN</name>
<accession>A0A6L5GDV5</accession>
<dbReference type="AlphaFoldDB" id="A0A6L5GDV5"/>